<dbReference type="Gene3D" id="3.30.60.30">
    <property type="match status" value="1"/>
</dbReference>
<dbReference type="SUPFAM" id="SSF100895">
    <property type="entry name" value="Kazal-type serine protease inhibitors"/>
    <property type="match status" value="1"/>
</dbReference>
<dbReference type="AlphaFoldDB" id="A0AAW1V5S6"/>
<reference evidence="2 3" key="1">
    <citation type="submission" date="2023-03" db="EMBL/GenBank/DDBJ databases">
        <title>Genome insight into feeding habits of ladybird beetles.</title>
        <authorList>
            <person name="Li H.-S."/>
            <person name="Huang Y.-H."/>
            <person name="Pang H."/>
        </authorList>
    </citation>
    <scope>NUCLEOTIDE SEQUENCE [LARGE SCALE GENOMIC DNA]</scope>
    <source>
        <strain evidence="2">SYSU_2023b</strain>
        <tissue evidence="2">Whole body</tissue>
    </source>
</reference>
<organism evidence="2 3">
    <name type="scientific">Henosepilachna vigintioctopunctata</name>
    <dbReference type="NCBI Taxonomy" id="420089"/>
    <lineage>
        <taxon>Eukaryota</taxon>
        <taxon>Metazoa</taxon>
        <taxon>Ecdysozoa</taxon>
        <taxon>Arthropoda</taxon>
        <taxon>Hexapoda</taxon>
        <taxon>Insecta</taxon>
        <taxon>Pterygota</taxon>
        <taxon>Neoptera</taxon>
        <taxon>Endopterygota</taxon>
        <taxon>Coleoptera</taxon>
        <taxon>Polyphaga</taxon>
        <taxon>Cucujiformia</taxon>
        <taxon>Coccinelloidea</taxon>
        <taxon>Coccinellidae</taxon>
        <taxon>Epilachninae</taxon>
        <taxon>Epilachnini</taxon>
        <taxon>Henosepilachna</taxon>
    </lineage>
</organism>
<evidence type="ECO:0000259" key="1">
    <source>
        <dbReference type="PROSITE" id="PS51465"/>
    </source>
</evidence>
<accession>A0AAW1V5S6</accession>
<proteinExistence type="predicted"/>
<comment type="caution">
    <text evidence="2">The sequence shown here is derived from an EMBL/GenBank/DDBJ whole genome shotgun (WGS) entry which is preliminary data.</text>
</comment>
<sequence length="116" mass="13355">MKFSKFLLNILKMPVGLQEIRFLLVFCIGCLVHLGTSWPPDFVPNPHFTGLDEMEHPFLKGCTDRCLHLLDYDPQCGTDGRTYPNRNSIRCMQVCLRRMNLGLDIAYAGFCKKDRT</sequence>
<dbReference type="PROSITE" id="PS51465">
    <property type="entry name" value="KAZAL_2"/>
    <property type="match status" value="1"/>
</dbReference>
<dbReference type="EMBL" id="JARQZJ010000113">
    <property type="protein sequence ID" value="KAK9887540.1"/>
    <property type="molecule type" value="Genomic_DNA"/>
</dbReference>
<dbReference type="InterPro" id="IPR036058">
    <property type="entry name" value="Kazal_dom_sf"/>
</dbReference>
<evidence type="ECO:0000313" key="2">
    <source>
        <dbReference type="EMBL" id="KAK9887540.1"/>
    </source>
</evidence>
<dbReference type="Proteomes" id="UP001431783">
    <property type="component" value="Unassembled WGS sequence"/>
</dbReference>
<keyword evidence="3" id="KW-1185">Reference proteome</keyword>
<name>A0AAW1V5S6_9CUCU</name>
<feature type="domain" description="Kazal-like" evidence="1">
    <location>
        <begin position="56"/>
        <end position="113"/>
    </location>
</feature>
<gene>
    <name evidence="2" type="ORF">WA026_023262</name>
</gene>
<evidence type="ECO:0000313" key="3">
    <source>
        <dbReference type="Proteomes" id="UP001431783"/>
    </source>
</evidence>
<dbReference type="InterPro" id="IPR002350">
    <property type="entry name" value="Kazal_dom"/>
</dbReference>
<protein>
    <recommendedName>
        <fullName evidence="1">Kazal-like domain-containing protein</fullName>
    </recommendedName>
</protein>
<dbReference type="Pfam" id="PF00050">
    <property type="entry name" value="Kazal_1"/>
    <property type="match status" value="1"/>
</dbReference>